<dbReference type="InterPro" id="IPR013321">
    <property type="entry name" value="Arc_rbn_hlx_hlx"/>
</dbReference>
<accession>A0A931G6R2</accession>
<reference evidence="2 3" key="1">
    <citation type="submission" date="2020-11" db="EMBL/GenBank/DDBJ databases">
        <title>Arthrobacter antarcticus sp. nov., isolated from Antarctic Soil.</title>
        <authorList>
            <person name="Li J."/>
        </authorList>
    </citation>
    <scope>NUCLEOTIDE SEQUENCE [LARGE SCALE GENOMIC DNA]</scope>
    <source>
        <strain evidence="2 3">Z1-20</strain>
    </source>
</reference>
<dbReference type="Gene3D" id="1.10.1220.10">
    <property type="entry name" value="Met repressor-like"/>
    <property type="match status" value="1"/>
</dbReference>
<keyword evidence="3" id="KW-1185">Reference proteome</keyword>
<organism evidence="2 3">
    <name type="scientific">Arthrobacter terrae</name>
    <dbReference type="NCBI Taxonomy" id="2935737"/>
    <lineage>
        <taxon>Bacteria</taxon>
        <taxon>Bacillati</taxon>
        <taxon>Actinomycetota</taxon>
        <taxon>Actinomycetes</taxon>
        <taxon>Micrococcales</taxon>
        <taxon>Micrococcaceae</taxon>
        <taxon>Arthrobacter</taxon>
    </lineage>
</organism>
<evidence type="ECO:0000259" key="1">
    <source>
        <dbReference type="Pfam" id="PF01402"/>
    </source>
</evidence>
<proteinExistence type="predicted"/>
<dbReference type="SUPFAM" id="SSF47598">
    <property type="entry name" value="Ribbon-helix-helix"/>
    <property type="match status" value="1"/>
</dbReference>
<evidence type="ECO:0000313" key="2">
    <source>
        <dbReference type="EMBL" id="MBG0738554.1"/>
    </source>
</evidence>
<dbReference type="EMBL" id="JADNYM010000004">
    <property type="protein sequence ID" value="MBG0738554.1"/>
    <property type="molecule type" value="Genomic_DNA"/>
</dbReference>
<dbReference type="InterPro" id="IPR010985">
    <property type="entry name" value="Ribbon_hlx_hlx"/>
</dbReference>
<dbReference type="Pfam" id="PF01402">
    <property type="entry name" value="RHH_1"/>
    <property type="match status" value="1"/>
</dbReference>
<dbReference type="InterPro" id="IPR002145">
    <property type="entry name" value="CopG"/>
</dbReference>
<dbReference type="AlphaFoldDB" id="A0A931G6R2"/>
<dbReference type="CDD" id="cd22231">
    <property type="entry name" value="RHH_NikR_HicB-like"/>
    <property type="match status" value="1"/>
</dbReference>
<dbReference type="Proteomes" id="UP000655366">
    <property type="component" value="Unassembled WGS sequence"/>
</dbReference>
<comment type="caution">
    <text evidence="2">The sequence shown here is derived from an EMBL/GenBank/DDBJ whole genome shotgun (WGS) entry which is preliminary data.</text>
</comment>
<evidence type="ECO:0000313" key="3">
    <source>
        <dbReference type="Proteomes" id="UP000655366"/>
    </source>
</evidence>
<protein>
    <submittedName>
        <fullName evidence="2">Ribbon-helix-helix protein, CopG family</fullName>
    </submittedName>
</protein>
<gene>
    <name evidence="2" type="ORF">IV500_03845</name>
</gene>
<name>A0A931G6R2_9MICC</name>
<sequence length="76" mass="8288">MKLSISLPDDDVSLLDEYARTQGLPSRSAAVRQAVRLLRHVGLDAAYAAAWEEWETTGEQAVWDEATGDGLTDAAR</sequence>
<feature type="domain" description="Ribbon-helix-helix protein CopG" evidence="1">
    <location>
        <begin position="2"/>
        <end position="38"/>
    </location>
</feature>
<dbReference type="GO" id="GO:0006355">
    <property type="term" value="P:regulation of DNA-templated transcription"/>
    <property type="evidence" value="ECO:0007669"/>
    <property type="project" value="InterPro"/>
</dbReference>